<dbReference type="Gene3D" id="3.40.190.10">
    <property type="entry name" value="Periplasmic binding protein-like II"/>
    <property type="match status" value="2"/>
</dbReference>
<name>A0AB38YFJ3_9GAMM</name>
<dbReference type="GO" id="GO:0042597">
    <property type="term" value="C:periplasmic space"/>
    <property type="evidence" value="ECO:0007669"/>
    <property type="project" value="UniProtKB-SubCell"/>
</dbReference>
<keyword evidence="3" id="KW-0732">Signal</keyword>
<dbReference type="RefSeq" id="WP_304995136.1">
    <property type="nucleotide sequence ID" value="NZ_CP101717.1"/>
</dbReference>
<evidence type="ECO:0000313" key="4">
    <source>
        <dbReference type="EMBL" id="WLD57853.1"/>
    </source>
</evidence>
<feature type="chain" id="PRO_5044231286" evidence="3">
    <location>
        <begin position="25"/>
        <end position="408"/>
    </location>
</feature>
<sequence length="408" mass="46296">MKKTIKTIALAGAMSALLATGGMARTLIVNSDQVDPAPKAAFAELLSRFQAENPDIDVRWNEFEKEGYKTAIRGWLASSPPDIAFWYAGERMKFFVDRGLFADVSDIWEANNMYENFASVVPAMSVDGKQYGVPFSYYQWGIYYNKDVFDRYGLSEPSTWDEFMALNATLKENGVAPITIGTRFLWTAAGWFDYLNMRVNGLDYHIDLMDGKIAYTDDGVRETFKYWGELVNNGYFIENHAAYSWQEAQPFLFNGQAAMYLMGNFLTPNFPDDVNFGFFQFPQIKPEIGMYEDAPLDTIHMPTGAKNQAEARLFLEFVAREDNQAFLNQQLNQLPPHSGAATNDDVFLQAGARMLAAADGTAQFYDRDTLPEMASVGMQGFQEFMVNPDRLEAILTRLERTRARIYRD</sequence>
<dbReference type="PANTHER" id="PTHR43649">
    <property type="entry name" value="ARABINOSE-BINDING PROTEIN-RELATED"/>
    <property type="match status" value="1"/>
</dbReference>
<dbReference type="InterPro" id="IPR006059">
    <property type="entry name" value="SBP"/>
</dbReference>
<evidence type="ECO:0000256" key="2">
    <source>
        <dbReference type="ARBA" id="ARBA00008520"/>
    </source>
</evidence>
<comment type="similarity">
    <text evidence="2">Belongs to the bacterial solute-binding protein 1 family.</text>
</comment>
<feature type="signal peptide" evidence="3">
    <location>
        <begin position="1"/>
        <end position="24"/>
    </location>
</feature>
<comment type="subcellular location">
    <subcellularLocation>
        <location evidence="1">Periplasm</location>
    </subcellularLocation>
</comment>
<organism evidence="4">
    <name type="scientific">Salinispirillum sp. LH 10-3-1</name>
    <dbReference type="NCBI Taxonomy" id="2952525"/>
    <lineage>
        <taxon>Bacteria</taxon>
        <taxon>Pseudomonadati</taxon>
        <taxon>Pseudomonadota</taxon>
        <taxon>Gammaproteobacteria</taxon>
        <taxon>Oceanospirillales</taxon>
        <taxon>Saccharospirillaceae</taxon>
        <taxon>Salinispirillum</taxon>
    </lineage>
</organism>
<dbReference type="AlphaFoldDB" id="A0AB38YFJ3"/>
<dbReference type="InterPro" id="IPR050490">
    <property type="entry name" value="Bact_solute-bd_prot1"/>
</dbReference>
<evidence type="ECO:0000256" key="3">
    <source>
        <dbReference type="SAM" id="SignalP"/>
    </source>
</evidence>
<reference evidence="4" key="1">
    <citation type="submission" date="2022-07" db="EMBL/GenBank/DDBJ databases">
        <title>Complete genome sequence of Salinispirillum sp. LH10-3-1 capable of multiple carbohydrate inversion isolated from a soda lake.</title>
        <authorList>
            <person name="Liu J."/>
            <person name="Zhai Y."/>
            <person name="Zhang H."/>
            <person name="Yang H."/>
            <person name="Qu J."/>
            <person name="Li J."/>
        </authorList>
    </citation>
    <scope>NUCLEOTIDE SEQUENCE</scope>
    <source>
        <strain evidence="4">LH 10-3-1</strain>
    </source>
</reference>
<accession>A0AB38YFJ3</accession>
<proteinExistence type="inferred from homology"/>
<dbReference type="SUPFAM" id="SSF53850">
    <property type="entry name" value="Periplasmic binding protein-like II"/>
    <property type="match status" value="1"/>
</dbReference>
<evidence type="ECO:0000256" key="1">
    <source>
        <dbReference type="ARBA" id="ARBA00004418"/>
    </source>
</evidence>
<gene>
    <name evidence="4" type="ORF">NFC81_14235</name>
</gene>
<dbReference type="Pfam" id="PF01547">
    <property type="entry name" value="SBP_bac_1"/>
    <property type="match status" value="1"/>
</dbReference>
<dbReference type="EMBL" id="CP101717">
    <property type="protein sequence ID" value="WLD57853.1"/>
    <property type="molecule type" value="Genomic_DNA"/>
</dbReference>
<protein>
    <submittedName>
        <fullName evidence="4">ABC transporter substrate-binding protein</fullName>
    </submittedName>
</protein>